<organism evidence="8 9">
    <name type="scientific">Cryomyces antarcticus</name>
    <dbReference type="NCBI Taxonomy" id="329879"/>
    <lineage>
        <taxon>Eukaryota</taxon>
        <taxon>Fungi</taxon>
        <taxon>Dikarya</taxon>
        <taxon>Ascomycota</taxon>
        <taxon>Pezizomycotina</taxon>
        <taxon>Dothideomycetes</taxon>
        <taxon>Dothideomycetes incertae sedis</taxon>
        <taxon>Cryomyces</taxon>
    </lineage>
</organism>
<keyword evidence="6" id="KW-0539">Nucleus</keyword>
<reference evidence="8 9" key="1">
    <citation type="submission" date="2023-08" db="EMBL/GenBank/DDBJ databases">
        <title>Black Yeasts Isolated from many extreme environments.</title>
        <authorList>
            <person name="Coleine C."/>
            <person name="Stajich J.E."/>
            <person name="Selbmann L."/>
        </authorList>
    </citation>
    <scope>NUCLEOTIDE SEQUENCE [LARGE SCALE GENOMIC DNA]</scope>
    <source>
        <strain evidence="8 9">CCFEE 536</strain>
    </source>
</reference>
<dbReference type="InterPro" id="IPR000061">
    <property type="entry name" value="Surp"/>
</dbReference>
<dbReference type="Pfam" id="PF01805">
    <property type="entry name" value="Surp"/>
    <property type="match status" value="1"/>
</dbReference>
<keyword evidence="3" id="KW-0747">Spliceosome</keyword>
<dbReference type="Gene3D" id="1.10.10.790">
    <property type="entry name" value="Surp module"/>
    <property type="match status" value="1"/>
</dbReference>
<dbReference type="PROSITE" id="PS50128">
    <property type="entry name" value="SURP"/>
    <property type="match status" value="1"/>
</dbReference>
<dbReference type="PANTHER" id="PTHR15316:SF1">
    <property type="entry name" value="SPLICING FACTOR 3A SUBUNIT 1"/>
    <property type="match status" value="1"/>
</dbReference>
<keyword evidence="2" id="KW-0507">mRNA processing</keyword>
<name>A0ABR0LJI2_9PEZI</name>
<keyword evidence="9" id="KW-1185">Reference proteome</keyword>
<evidence type="ECO:0000256" key="1">
    <source>
        <dbReference type="ARBA" id="ARBA00004123"/>
    </source>
</evidence>
<evidence type="ECO:0000313" key="8">
    <source>
        <dbReference type="EMBL" id="KAK5185608.1"/>
    </source>
</evidence>
<evidence type="ECO:0000256" key="5">
    <source>
        <dbReference type="ARBA" id="ARBA00023187"/>
    </source>
</evidence>
<dbReference type="InterPro" id="IPR035967">
    <property type="entry name" value="SWAP/Surp_sf"/>
</dbReference>
<dbReference type="PANTHER" id="PTHR15316">
    <property type="entry name" value="SPLICEOSOME ASSOCIATED PROTEIN 114/SWAP SPLICING FACTOR-RELATED"/>
    <property type="match status" value="1"/>
</dbReference>
<dbReference type="EMBL" id="JAVRRA010019042">
    <property type="protein sequence ID" value="KAK5185608.1"/>
    <property type="molecule type" value="Genomic_DNA"/>
</dbReference>
<sequence>MPNISAQDLEIVRLTALFVAKNGRSFMTALSQRESGNYQFDFLRPQHSLYQFFSRLVDQYTELLTGGSVDGGKPEKARIAELQHNVQDRFHTLQRARQRAEWVKYQQQQKQQKEEEAEKEKLEFQQIDWHDFVVVETVLFTEADDATELPAPTSLADLQSASLEQKAMMSLQPHNMRIEEAMPTDD</sequence>
<comment type="subcellular location">
    <subcellularLocation>
        <location evidence="1">Nucleus</location>
    </subcellularLocation>
</comment>
<evidence type="ECO:0000259" key="7">
    <source>
        <dbReference type="PROSITE" id="PS50128"/>
    </source>
</evidence>
<feature type="non-terminal residue" evidence="8">
    <location>
        <position position="186"/>
    </location>
</feature>
<keyword evidence="5" id="KW-0508">mRNA splicing</keyword>
<comment type="caution">
    <text evidence="8">The sequence shown here is derived from an EMBL/GenBank/DDBJ whole genome shotgun (WGS) entry which is preliminary data.</text>
</comment>
<accession>A0ABR0LJI2</accession>
<keyword evidence="4" id="KW-0677">Repeat</keyword>
<proteinExistence type="predicted"/>
<dbReference type="InterPro" id="IPR045146">
    <property type="entry name" value="SF3A1"/>
</dbReference>
<evidence type="ECO:0000256" key="6">
    <source>
        <dbReference type="ARBA" id="ARBA00023242"/>
    </source>
</evidence>
<dbReference type="SUPFAM" id="SSF109905">
    <property type="entry name" value="Surp module (SWAP domain)"/>
    <property type="match status" value="1"/>
</dbReference>
<dbReference type="Proteomes" id="UP001357485">
    <property type="component" value="Unassembled WGS sequence"/>
</dbReference>
<dbReference type="SMART" id="SM00648">
    <property type="entry name" value="SWAP"/>
    <property type="match status" value="1"/>
</dbReference>
<feature type="domain" description="SURP motif" evidence="7">
    <location>
        <begin position="11"/>
        <end position="53"/>
    </location>
</feature>
<evidence type="ECO:0000313" key="9">
    <source>
        <dbReference type="Proteomes" id="UP001357485"/>
    </source>
</evidence>
<evidence type="ECO:0000256" key="3">
    <source>
        <dbReference type="ARBA" id="ARBA00022728"/>
    </source>
</evidence>
<evidence type="ECO:0000256" key="2">
    <source>
        <dbReference type="ARBA" id="ARBA00022664"/>
    </source>
</evidence>
<dbReference type="InterPro" id="IPR022030">
    <property type="entry name" value="SF3A1_dom"/>
</dbReference>
<evidence type="ECO:0000256" key="4">
    <source>
        <dbReference type="ARBA" id="ARBA00022737"/>
    </source>
</evidence>
<protein>
    <submittedName>
        <fullName evidence="8">SF3a splicing factor complex subunit</fullName>
    </submittedName>
</protein>
<dbReference type="Pfam" id="PF12230">
    <property type="entry name" value="PRP21_like_P"/>
    <property type="match status" value="1"/>
</dbReference>
<gene>
    <name evidence="8" type="primary">PRP21_3</name>
    <name evidence="8" type="ORF">LTR16_009780</name>
</gene>